<dbReference type="InterPro" id="IPR024071">
    <property type="entry name" value="S-Me-THD_C_sf"/>
</dbReference>
<protein>
    <submittedName>
        <fullName evidence="3">DUF917 domain-containing protein</fullName>
    </submittedName>
</protein>
<dbReference type="AlphaFoldDB" id="A0A399JF60"/>
<keyword evidence="4" id="KW-1185">Reference proteome</keyword>
<comment type="caution">
    <text evidence="3">The sequence shown here is derived from an EMBL/GenBank/DDBJ whole genome shotgun (WGS) entry which is preliminary data.</text>
</comment>
<dbReference type="InterPro" id="IPR010318">
    <property type="entry name" value="S-Me-THD_N"/>
</dbReference>
<sequence>MRLSEADLDHLLEGALFTSCSVSHEWCEELRDTALEYMRAGAPGPELLDISAFEDTDLIATIGFVNKGQPVTELRPVGDEFVTCLELLAEAVGRPVRGIMPLAGGNANVLLAMAISVQTGLPVVDADPMGRIFPLVNQTVFTLAGLPVGPVAAAGALGESAVLQISRPERADHVLRSLADEFGGWVATASYPMDAATAATSALLGSLSQLISIGSLLRSPLPSAQKHAALRRLAGVKQVVRAEVAQAGWHAHPSLPGQVKFPSQVILNDLAQGRVVQLQVENEILMLMIDGSVRASMPDIITLMDPESGAVLSLEHLWPGNVVDVVVLPAAPAWYTPEGLALAGPEAFGLGTHRREGRR</sequence>
<organism evidence="3 4">
    <name type="scientific">Galactobacter valiniphilus</name>
    <dbReference type="NCBI Taxonomy" id="2676122"/>
    <lineage>
        <taxon>Bacteria</taxon>
        <taxon>Bacillati</taxon>
        <taxon>Actinomycetota</taxon>
        <taxon>Actinomycetes</taxon>
        <taxon>Micrococcales</taxon>
        <taxon>Micrococcaceae</taxon>
        <taxon>Galactobacter</taxon>
    </lineage>
</organism>
<feature type="domain" description="S-Me-THD-like C-terminal" evidence="2">
    <location>
        <begin position="169"/>
        <end position="350"/>
    </location>
</feature>
<dbReference type="Pfam" id="PF20906">
    <property type="entry name" value="S-Me-THD_C"/>
    <property type="match status" value="1"/>
</dbReference>
<reference evidence="3 4" key="1">
    <citation type="submission" date="2018-07" db="EMBL/GenBank/DDBJ databases">
        <title>Arthrobacter sp. nov., isolated from raw cow's milk with high bacterial count.</title>
        <authorList>
            <person name="Hahne J."/>
            <person name="Isele D."/>
            <person name="Lipski A."/>
        </authorList>
    </citation>
    <scope>NUCLEOTIDE SEQUENCE [LARGE SCALE GENOMIC DNA]</scope>
    <source>
        <strain evidence="3 4">JZ R-35</strain>
    </source>
</reference>
<dbReference type="Gene3D" id="2.40.390.10">
    <property type="entry name" value="CV3147-like"/>
    <property type="match status" value="1"/>
</dbReference>
<dbReference type="InterPro" id="IPR027479">
    <property type="entry name" value="S-Me-THD_N_sf"/>
</dbReference>
<dbReference type="EMBL" id="QQXK01000008">
    <property type="protein sequence ID" value="RII42809.1"/>
    <property type="molecule type" value="Genomic_DNA"/>
</dbReference>
<gene>
    <name evidence="3" type="ORF">DWB68_05615</name>
</gene>
<feature type="domain" description="S-Me-THD N-terminal" evidence="1">
    <location>
        <begin position="7"/>
        <end position="163"/>
    </location>
</feature>
<dbReference type="Proteomes" id="UP000265419">
    <property type="component" value="Unassembled WGS sequence"/>
</dbReference>
<dbReference type="Pfam" id="PF06032">
    <property type="entry name" value="S-Me-THD_N"/>
    <property type="match status" value="1"/>
</dbReference>
<evidence type="ECO:0000259" key="2">
    <source>
        <dbReference type="Pfam" id="PF20906"/>
    </source>
</evidence>
<accession>A0A399JF60</accession>
<proteinExistence type="predicted"/>
<dbReference type="Gene3D" id="3.40.1610.10">
    <property type="entry name" value="CV3147-like domain"/>
    <property type="match status" value="1"/>
</dbReference>
<evidence type="ECO:0000259" key="1">
    <source>
        <dbReference type="Pfam" id="PF06032"/>
    </source>
</evidence>
<name>A0A399JF60_9MICC</name>
<dbReference type="RefSeq" id="WP_119424160.1">
    <property type="nucleotide sequence ID" value="NZ_QQXK01000008.1"/>
</dbReference>
<dbReference type="SUPFAM" id="SSF160991">
    <property type="entry name" value="CV3147-like"/>
    <property type="match status" value="1"/>
</dbReference>
<evidence type="ECO:0000313" key="4">
    <source>
        <dbReference type="Proteomes" id="UP000265419"/>
    </source>
</evidence>
<dbReference type="InterPro" id="IPR048350">
    <property type="entry name" value="S-Me-THD-like_C"/>
</dbReference>
<evidence type="ECO:0000313" key="3">
    <source>
        <dbReference type="EMBL" id="RII42809.1"/>
    </source>
</evidence>